<dbReference type="SUPFAM" id="SSF52833">
    <property type="entry name" value="Thioredoxin-like"/>
    <property type="match status" value="1"/>
</dbReference>
<name>A0ABP0XBF0_9BRYO</name>
<dbReference type="SFLD" id="SFLDG00358">
    <property type="entry name" value="Main_(cytGST)"/>
    <property type="match status" value="1"/>
</dbReference>
<dbReference type="Pfam" id="PF13417">
    <property type="entry name" value="GST_N_3"/>
    <property type="match status" value="1"/>
</dbReference>
<reference evidence="2" key="1">
    <citation type="submission" date="2024-02" db="EMBL/GenBank/DDBJ databases">
        <authorList>
            <consortium name="ELIXIR-Norway"/>
            <consortium name="Elixir Norway"/>
        </authorList>
    </citation>
    <scope>NUCLEOTIDE SEQUENCE</scope>
</reference>
<evidence type="ECO:0000313" key="3">
    <source>
        <dbReference type="Proteomes" id="UP001497444"/>
    </source>
</evidence>
<gene>
    <name evidence="2" type="ORF">CSSPJE1EN1_LOCUS20739</name>
</gene>
<dbReference type="Pfam" id="PF13410">
    <property type="entry name" value="GST_C_2"/>
    <property type="match status" value="1"/>
</dbReference>
<dbReference type="PROSITE" id="PS50404">
    <property type="entry name" value="GST_NTER"/>
    <property type="match status" value="1"/>
</dbReference>
<feature type="domain" description="GST N-terminal" evidence="1">
    <location>
        <begin position="28"/>
        <end position="108"/>
    </location>
</feature>
<dbReference type="InterPro" id="IPR004045">
    <property type="entry name" value="Glutathione_S-Trfase_N"/>
</dbReference>
<organism evidence="2 3">
    <name type="scientific">Sphagnum jensenii</name>
    <dbReference type="NCBI Taxonomy" id="128206"/>
    <lineage>
        <taxon>Eukaryota</taxon>
        <taxon>Viridiplantae</taxon>
        <taxon>Streptophyta</taxon>
        <taxon>Embryophyta</taxon>
        <taxon>Bryophyta</taxon>
        <taxon>Sphagnophytina</taxon>
        <taxon>Sphagnopsida</taxon>
        <taxon>Sphagnales</taxon>
        <taxon>Sphagnaceae</taxon>
        <taxon>Sphagnum</taxon>
    </lineage>
</organism>
<evidence type="ECO:0000259" key="1">
    <source>
        <dbReference type="PROSITE" id="PS50404"/>
    </source>
</evidence>
<dbReference type="InterPro" id="IPR036282">
    <property type="entry name" value="Glutathione-S-Trfase_C_sf"/>
</dbReference>
<protein>
    <recommendedName>
        <fullName evidence="1">GST N-terminal domain-containing protein</fullName>
    </recommendedName>
</protein>
<dbReference type="InterPro" id="IPR036249">
    <property type="entry name" value="Thioredoxin-like_sf"/>
</dbReference>
<sequence>MRVQGLKVDLPYLLDSKSECPPLFNGTTRRPILHMILSPYSQCVKIALNYKGLDEIECLAISLNDKPTWYVEKVYPVGKVPALEHNGKVKGESLDLLVYIDQEFGGPNMTPTEEDKKDAAAELLKYRSTFVEVWLKALGFHDATPALLEEVLAPIFNHLENAFRNYASEGPFILGKFSMVDIAYVPFIERAEISFSNANYDIMAGRPKLAKWIEAMNTIDAYTSTKLETIGAVYIWEAIVVSC</sequence>
<keyword evidence="3" id="KW-1185">Reference proteome</keyword>
<dbReference type="InterPro" id="IPR044629">
    <property type="entry name" value="GSTL1/2/3"/>
</dbReference>
<dbReference type="EMBL" id="OZ020101">
    <property type="protein sequence ID" value="CAK9275261.1"/>
    <property type="molecule type" value="Genomic_DNA"/>
</dbReference>
<dbReference type="Gene3D" id="1.20.1050.10">
    <property type="match status" value="1"/>
</dbReference>
<dbReference type="SUPFAM" id="SSF47616">
    <property type="entry name" value="GST C-terminal domain-like"/>
    <property type="match status" value="1"/>
</dbReference>
<proteinExistence type="predicted"/>
<dbReference type="PANTHER" id="PTHR44328">
    <property type="entry name" value="GLUTATHIONE S-TRANSFERASE L1"/>
    <property type="match status" value="1"/>
</dbReference>
<accession>A0ABP0XBF0</accession>
<dbReference type="SFLD" id="SFLDS00019">
    <property type="entry name" value="Glutathione_Transferase_(cytos"/>
    <property type="match status" value="1"/>
</dbReference>
<dbReference type="PANTHER" id="PTHR44328:SF16">
    <property type="entry name" value="PROTEIN IN2-1 HOMOLOG B"/>
    <property type="match status" value="1"/>
</dbReference>
<dbReference type="InterPro" id="IPR040079">
    <property type="entry name" value="Glutathione_S-Trfase"/>
</dbReference>
<evidence type="ECO:0000313" key="2">
    <source>
        <dbReference type="EMBL" id="CAK9275261.1"/>
    </source>
</evidence>
<dbReference type="Proteomes" id="UP001497444">
    <property type="component" value="Chromosome 6"/>
</dbReference>
<dbReference type="Gene3D" id="3.40.30.10">
    <property type="entry name" value="Glutaredoxin"/>
    <property type="match status" value="1"/>
</dbReference>